<name>A0A644XIG4_9ZZZZ</name>
<evidence type="ECO:0000256" key="2">
    <source>
        <dbReference type="ARBA" id="ARBA00022741"/>
    </source>
</evidence>
<reference evidence="5" key="1">
    <citation type="submission" date="2019-08" db="EMBL/GenBank/DDBJ databases">
        <authorList>
            <person name="Kucharzyk K."/>
            <person name="Murdoch R.W."/>
            <person name="Higgins S."/>
            <person name="Loffler F."/>
        </authorList>
    </citation>
    <scope>NUCLEOTIDE SEQUENCE</scope>
</reference>
<proteinExistence type="inferred from homology"/>
<keyword evidence="3" id="KW-0067">ATP-binding</keyword>
<feature type="domain" description="AAA+ ATPase" evidence="4">
    <location>
        <begin position="65"/>
        <end position="209"/>
    </location>
</feature>
<dbReference type="InterPro" id="IPR000641">
    <property type="entry name" value="CbxX/CfxQ"/>
</dbReference>
<protein>
    <recommendedName>
        <fullName evidence="4">AAA+ ATPase domain-containing protein</fullName>
    </recommendedName>
</protein>
<gene>
    <name evidence="5" type="ORF">SDC9_62109</name>
</gene>
<accession>A0A644XIG4</accession>
<evidence type="ECO:0000313" key="5">
    <source>
        <dbReference type="EMBL" id="MPM15737.1"/>
    </source>
</evidence>
<dbReference type="AlphaFoldDB" id="A0A644XIG4"/>
<dbReference type="SUPFAM" id="SSF52540">
    <property type="entry name" value="P-loop containing nucleoside triphosphate hydrolases"/>
    <property type="match status" value="1"/>
</dbReference>
<sequence>MYGKHLLKEGKLDERCIYTKETNAYMDLCKNIVGQQDMKETLCRLGAVFSYSQKRKMYDLNTADIHKVFAFIGPPGTAKTTSARYFARMMSEEGVLSGHRIAYVTGTQLKAKYIGQTAARVHDIFMDNDIIIIDEAYSLVNYNETSRTDSFSQEALAQLCIEVEEHSYDKLIIFAGYGGDIDDKQNKMKRFLDENPGISSRITFTVNFSAYNSDEMLNIFELLAKNASYSIEDGWREILKPFFEGRIHAPNFGNGREARRLLEHAMSVTAQRYIEWERSDPKFISEGDKAREETKRLTCLSCEDIKEAVDEFLYAEKVIRGRD</sequence>
<dbReference type="Gene3D" id="3.40.50.300">
    <property type="entry name" value="P-loop containing nucleotide triphosphate hydrolases"/>
    <property type="match status" value="1"/>
</dbReference>
<dbReference type="Pfam" id="PF17866">
    <property type="entry name" value="AAA_lid_6"/>
    <property type="match status" value="1"/>
</dbReference>
<dbReference type="PRINTS" id="PR00819">
    <property type="entry name" value="CBXCFQXSUPER"/>
</dbReference>
<evidence type="ECO:0000256" key="1">
    <source>
        <dbReference type="ARBA" id="ARBA00010378"/>
    </source>
</evidence>
<dbReference type="InterPro" id="IPR041627">
    <property type="entry name" value="AAA_lid_6"/>
</dbReference>
<dbReference type="InterPro" id="IPR003959">
    <property type="entry name" value="ATPase_AAA_core"/>
</dbReference>
<keyword evidence="2" id="KW-0547">Nucleotide-binding</keyword>
<dbReference type="PANTHER" id="PTHR43392:SF2">
    <property type="entry name" value="AAA-TYPE ATPASE FAMILY PROTEIN _ ANKYRIN REPEAT FAMILY PROTEIN"/>
    <property type="match status" value="1"/>
</dbReference>
<dbReference type="InterPro" id="IPR050773">
    <property type="entry name" value="CbxX/CfxQ_RuBisCO_ESX"/>
</dbReference>
<dbReference type="Gene3D" id="1.10.8.60">
    <property type="match status" value="1"/>
</dbReference>
<dbReference type="GO" id="GO:0016887">
    <property type="term" value="F:ATP hydrolysis activity"/>
    <property type="evidence" value="ECO:0007669"/>
    <property type="project" value="InterPro"/>
</dbReference>
<dbReference type="EMBL" id="VSSQ01002492">
    <property type="protein sequence ID" value="MPM15737.1"/>
    <property type="molecule type" value="Genomic_DNA"/>
</dbReference>
<dbReference type="Pfam" id="PF00004">
    <property type="entry name" value="AAA"/>
    <property type="match status" value="1"/>
</dbReference>
<dbReference type="InterPro" id="IPR003593">
    <property type="entry name" value="AAA+_ATPase"/>
</dbReference>
<comment type="caution">
    <text evidence="5">The sequence shown here is derived from an EMBL/GenBank/DDBJ whole genome shotgun (WGS) entry which is preliminary data.</text>
</comment>
<evidence type="ECO:0000256" key="3">
    <source>
        <dbReference type="ARBA" id="ARBA00022840"/>
    </source>
</evidence>
<dbReference type="PANTHER" id="PTHR43392">
    <property type="entry name" value="AAA-TYPE ATPASE FAMILY PROTEIN / ANKYRIN REPEAT FAMILY PROTEIN"/>
    <property type="match status" value="1"/>
</dbReference>
<dbReference type="SMART" id="SM00382">
    <property type="entry name" value="AAA"/>
    <property type="match status" value="1"/>
</dbReference>
<comment type="similarity">
    <text evidence="1">Belongs to the CbxX/CfxQ family.</text>
</comment>
<evidence type="ECO:0000259" key="4">
    <source>
        <dbReference type="SMART" id="SM00382"/>
    </source>
</evidence>
<dbReference type="InterPro" id="IPR027417">
    <property type="entry name" value="P-loop_NTPase"/>
</dbReference>
<dbReference type="GO" id="GO:0005524">
    <property type="term" value="F:ATP binding"/>
    <property type="evidence" value="ECO:0007669"/>
    <property type="project" value="UniProtKB-KW"/>
</dbReference>
<organism evidence="5">
    <name type="scientific">bioreactor metagenome</name>
    <dbReference type="NCBI Taxonomy" id="1076179"/>
    <lineage>
        <taxon>unclassified sequences</taxon>
        <taxon>metagenomes</taxon>
        <taxon>ecological metagenomes</taxon>
    </lineage>
</organism>